<gene>
    <name evidence="3" type="primary">paaD</name>
    <name evidence="3" type="ORF">GCM10008927_16070</name>
</gene>
<dbReference type="InterPro" id="IPR011973">
    <property type="entry name" value="PaaD"/>
</dbReference>
<dbReference type="RefSeq" id="WP_189640063.1">
    <property type="nucleotide sequence ID" value="NZ_BMZF01000003.1"/>
</dbReference>
<dbReference type="Pfam" id="PF03061">
    <property type="entry name" value="4HBT"/>
    <property type="match status" value="1"/>
</dbReference>
<dbReference type="Proteomes" id="UP000634455">
    <property type="component" value="Unassembled WGS sequence"/>
</dbReference>
<dbReference type="PANTHER" id="PTHR42856">
    <property type="entry name" value="ACYL-COENZYME A THIOESTERASE PAAI"/>
    <property type="match status" value="1"/>
</dbReference>
<keyword evidence="4" id="KW-1185">Reference proteome</keyword>
<dbReference type="NCBIfam" id="TIGR02286">
    <property type="entry name" value="PaaD"/>
    <property type="match status" value="1"/>
</dbReference>
<name>A0ABQ3D5M1_9RHOB</name>
<evidence type="ECO:0000313" key="4">
    <source>
        <dbReference type="Proteomes" id="UP000634455"/>
    </source>
</evidence>
<dbReference type="SUPFAM" id="SSF54637">
    <property type="entry name" value="Thioesterase/thiol ester dehydrase-isomerase"/>
    <property type="match status" value="1"/>
</dbReference>
<dbReference type="InterPro" id="IPR006683">
    <property type="entry name" value="Thioestr_dom"/>
</dbReference>
<evidence type="ECO:0000256" key="1">
    <source>
        <dbReference type="ARBA" id="ARBA00022801"/>
    </source>
</evidence>
<sequence length="143" mass="15286">MSPDTIARKVAQLMQTKDASIRSVGITYDDSGVGWARMKMLVSEKNANTQGFCHGGFIFTLADSAFGYAANSHNQRTVTASADIIYLLPGVMGDVLTAEAVEQSRSGRSGIYDVTVTNPQGEQVALFRGVARTAKGEHIETLA</sequence>
<dbReference type="Gene3D" id="3.10.129.10">
    <property type="entry name" value="Hotdog Thioesterase"/>
    <property type="match status" value="1"/>
</dbReference>
<dbReference type="NCBIfam" id="TIGR00369">
    <property type="entry name" value="unchar_dom_1"/>
    <property type="match status" value="1"/>
</dbReference>
<evidence type="ECO:0000313" key="3">
    <source>
        <dbReference type="EMBL" id="GHA51485.1"/>
    </source>
</evidence>
<dbReference type="InterPro" id="IPR052723">
    <property type="entry name" value="Acyl-CoA_thioesterase_PaaI"/>
</dbReference>
<dbReference type="InterPro" id="IPR029069">
    <property type="entry name" value="HotDog_dom_sf"/>
</dbReference>
<accession>A0ABQ3D5M1</accession>
<comment type="caution">
    <text evidence="3">The sequence shown here is derived from an EMBL/GenBank/DDBJ whole genome shotgun (WGS) entry which is preliminary data.</text>
</comment>
<evidence type="ECO:0000259" key="2">
    <source>
        <dbReference type="Pfam" id="PF03061"/>
    </source>
</evidence>
<feature type="domain" description="Thioesterase" evidence="2">
    <location>
        <begin position="50"/>
        <end position="124"/>
    </location>
</feature>
<protein>
    <submittedName>
        <fullName evidence="3">Phenylacetic acid degradation protein PaaD</fullName>
    </submittedName>
</protein>
<organism evidence="3 4">
    <name type="scientific">Paramylibacter ulvae</name>
    <dbReference type="NCBI Taxonomy" id="1651968"/>
    <lineage>
        <taxon>Bacteria</taxon>
        <taxon>Pseudomonadati</taxon>
        <taxon>Pseudomonadota</taxon>
        <taxon>Alphaproteobacteria</taxon>
        <taxon>Rhodobacterales</taxon>
        <taxon>Paracoccaceae</taxon>
        <taxon>Paramylibacter</taxon>
    </lineage>
</organism>
<dbReference type="CDD" id="cd03443">
    <property type="entry name" value="PaaI_thioesterase"/>
    <property type="match status" value="1"/>
</dbReference>
<dbReference type="PANTHER" id="PTHR42856:SF1">
    <property type="entry name" value="ACYL-COENZYME A THIOESTERASE PAAI"/>
    <property type="match status" value="1"/>
</dbReference>
<reference evidence="4" key="1">
    <citation type="journal article" date="2019" name="Int. J. Syst. Evol. Microbiol.">
        <title>The Global Catalogue of Microorganisms (GCM) 10K type strain sequencing project: providing services to taxonomists for standard genome sequencing and annotation.</title>
        <authorList>
            <consortium name="The Broad Institute Genomics Platform"/>
            <consortium name="The Broad Institute Genome Sequencing Center for Infectious Disease"/>
            <person name="Wu L."/>
            <person name="Ma J."/>
        </authorList>
    </citation>
    <scope>NUCLEOTIDE SEQUENCE [LARGE SCALE GENOMIC DNA]</scope>
    <source>
        <strain evidence="4">KCTC 32465</strain>
    </source>
</reference>
<dbReference type="EMBL" id="BMZF01000003">
    <property type="protein sequence ID" value="GHA51485.1"/>
    <property type="molecule type" value="Genomic_DNA"/>
</dbReference>
<dbReference type="InterPro" id="IPR003736">
    <property type="entry name" value="PAAI_dom"/>
</dbReference>
<keyword evidence="1" id="KW-0378">Hydrolase</keyword>
<proteinExistence type="predicted"/>